<feature type="region of interest" description="Disordered" evidence="1">
    <location>
        <begin position="19"/>
        <end position="46"/>
    </location>
</feature>
<proteinExistence type="predicted"/>
<accession>A0A7S0JL00</accession>
<protein>
    <submittedName>
        <fullName evidence="2">Uncharacterized protein</fullName>
    </submittedName>
</protein>
<reference evidence="2" key="1">
    <citation type="submission" date="2021-01" db="EMBL/GenBank/DDBJ databases">
        <authorList>
            <person name="Corre E."/>
            <person name="Pelletier E."/>
            <person name="Niang G."/>
            <person name="Scheremetjew M."/>
            <person name="Finn R."/>
            <person name="Kale V."/>
            <person name="Holt S."/>
            <person name="Cochrane G."/>
            <person name="Meng A."/>
            <person name="Brown T."/>
            <person name="Cohen L."/>
        </authorList>
    </citation>
    <scope>NUCLEOTIDE SEQUENCE</scope>
    <source>
        <strain evidence="2">RCC1130</strain>
    </source>
</reference>
<dbReference type="EMBL" id="HBER01060769">
    <property type="protein sequence ID" value="CAD8554999.1"/>
    <property type="molecule type" value="Transcribed_RNA"/>
</dbReference>
<dbReference type="AlphaFoldDB" id="A0A7S0JL00"/>
<organism evidence="2">
    <name type="scientific">Calcidiscus leptoporus</name>
    <dbReference type="NCBI Taxonomy" id="127549"/>
    <lineage>
        <taxon>Eukaryota</taxon>
        <taxon>Haptista</taxon>
        <taxon>Haptophyta</taxon>
        <taxon>Prymnesiophyceae</taxon>
        <taxon>Coccolithales</taxon>
        <taxon>Calcidiscaceae</taxon>
        <taxon>Calcidiscus</taxon>
    </lineage>
</organism>
<evidence type="ECO:0000256" key="1">
    <source>
        <dbReference type="SAM" id="MobiDB-lite"/>
    </source>
</evidence>
<gene>
    <name evidence="2" type="ORF">CLEP1334_LOCUS30291</name>
</gene>
<sequence length="111" mass="12066">MDAHAAATPSIGWQVAVERDIHPAVLPPPPPPPPPSTPTHHETTCEDNVGRRVISLDRHVIKCNKGALASFSYHPCKHSSKPDNPYGGGQFKYTCLPHVRHPHAPHARPAT</sequence>
<name>A0A7S0JL00_9EUKA</name>
<evidence type="ECO:0000313" key="2">
    <source>
        <dbReference type="EMBL" id="CAD8554999.1"/>
    </source>
</evidence>
<feature type="compositionally biased region" description="Pro residues" evidence="1">
    <location>
        <begin position="25"/>
        <end position="37"/>
    </location>
</feature>